<evidence type="ECO:0000259" key="2">
    <source>
        <dbReference type="Pfam" id="PF20467"/>
    </source>
</evidence>
<feature type="domain" description="MmeI-like target recognition" evidence="1">
    <location>
        <begin position="1"/>
        <end position="27"/>
    </location>
</feature>
<dbReference type="InterPro" id="IPR046820">
    <property type="entry name" value="MmeI_TRD"/>
</dbReference>
<evidence type="ECO:0000313" key="4">
    <source>
        <dbReference type="Proteomes" id="UP001180715"/>
    </source>
</evidence>
<keyword evidence="4" id="KW-1185">Reference proteome</keyword>
<accession>A0ABU1YZV4</accession>
<name>A0ABU1YZV4_9MICC</name>
<feature type="domain" description="MmeI-like C-terminal" evidence="2">
    <location>
        <begin position="29"/>
        <end position="107"/>
    </location>
</feature>
<proteinExistence type="predicted"/>
<evidence type="ECO:0000313" key="3">
    <source>
        <dbReference type="EMBL" id="MDR7293898.1"/>
    </source>
</evidence>
<dbReference type="Proteomes" id="UP001180715">
    <property type="component" value="Unassembled WGS sequence"/>
</dbReference>
<dbReference type="InterPro" id="IPR046818">
    <property type="entry name" value="MmeI_C"/>
</dbReference>
<reference evidence="3" key="1">
    <citation type="submission" date="2023-07" db="EMBL/GenBank/DDBJ databases">
        <title>Sequencing the genomes of 1000 actinobacteria strains.</title>
        <authorList>
            <person name="Klenk H.-P."/>
        </authorList>
    </citation>
    <scope>NUCLEOTIDE SEQUENCE</scope>
    <source>
        <strain evidence="3">DSM 13068</strain>
    </source>
</reference>
<dbReference type="Pfam" id="PF20466">
    <property type="entry name" value="MmeI_TRD"/>
    <property type="match status" value="1"/>
</dbReference>
<sequence>MRVVAGRLKSDYRYSIGMVYNNFVWPEVTEQQRAEIARLGQGVLDARAQYSGATIAQLYDPKSDFLYPDLKAAHEALDAAVERAYGLEPGCPESEIVALLFKLYEQASNQA</sequence>
<dbReference type="Pfam" id="PF20467">
    <property type="entry name" value="MmeI_C"/>
    <property type="match status" value="1"/>
</dbReference>
<comment type="caution">
    <text evidence="3">The sequence shown here is derived from an EMBL/GenBank/DDBJ whole genome shotgun (WGS) entry which is preliminary data.</text>
</comment>
<dbReference type="EMBL" id="JAVDXX010000001">
    <property type="protein sequence ID" value="MDR7293898.1"/>
    <property type="molecule type" value="Genomic_DNA"/>
</dbReference>
<gene>
    <name evidence="3" type="ORF">J2S67_001166</name>
</gene>
<organism evidence="3 4">
    <name type="scientific">Pseudoglutamicibacter albus</name>
    <dbReference type="NCBI Taxonomy" id="98671"/>
    <lineage>
        <taxon>Bacteria</taxon>
        <taxon>Bacillati</taxon>
        <taxon>Actinomycetota</taxon>
        <taxon>Actinomycetes</taxon>
        <taxon>Micrococcales</taxon>
        <taxon>Micrococcaceae</taxon>
        <taxon>Pseudoglutamicibacter</taxon>
    </lineage>
</organism>
<protein>
    <submittedName>
        <fullName evidence="3">Uncharacterized protein</fullName>
    </submittedName>
</protein>
<evidence type="ECO:0000259" key="1">
    <source>
        <dbReference type="Pfam" id="PF20466"/>
    </source>
</evidence>